<dbReference type="Proteomes" id="UP000814128">
    <property type="component" value="Unassembled WGS sequence"/>
</dbReference>
<dbReference type="EMBL" id="MU273644">
    <property type="protein sequence ID" value="KAI0030022.1"/>
    <property type="molecule type" value="Genomic_DNA"/>
</dbReference>
<reference evidence="1" key="2">
    <citation type="journal article" date="2022" name="New Phytol.">
        <title>Evolutionary transition to the ectomycorrhizal habit in the genomes of a hyperdiverse lineage of mushroom-forming fungi.</title>
        <authorList>
            <person name="Looney B."/>
            <person name="Miyauchi S."/>
            <person name="Morin E."/>
            <person name="Drula E."/>
            <person name="Courty P.E."/>
            <person name="Kohler A."/>
            <person name="Kuo A."/>
            <person name="LaButti K."/>
            <person name="Pangilinan J."/>
            <person name="Lipzen A."/>
            <person name="Riley R."/>
            <person name="Andreopoulos W."/>
            <person name="He G."/>
            <person name="Johnson J."/>
            <person name="Nolan M."/>
            <person name="Tritt A."/>
            <person name="Barry K.W."/>
            <person name="Grigoriev I.V."/>
            <person name="Nagy L.G."/>
            <person name="Hibbett D."/>
            <person name="Henrissat B."/>
            <person name="Matheny P.B."/>
            <person name="Labbe J."/>
            <person name="Martin F.M."/>
        </authorList>
    </citation>
    <scope>NUCLEOTIDE SEQUENCE</scope>
    <source>
        <strain evidence="1">EC-137</strain>
    </source>
</reference>
<sequence>MLVDRQSLPDERCRDATMAFKPMLSSLMQLASTSARMLKALGQDSDDSASRPAKTKEQLWRHYVRVLHKVVEESDVVLLVLDAQDPEGCRSQLVEEEVQWHESEEKKLVFILNKISAHASNQVKVRALCYQKKAVKQSLSGRKSQKETGV</sequence>
<accession>A0ACB8QEF7</accession>
<reference evidence="1" key="1">
    <citation type="submission" date="2021-02" db="EMBL/GenBank/DDBJ databases">
        <authorList>
            <consortium name="DOE Joint Genome Institute"/>
            <person name="Ahrendt S."/>
            <person name="Looney B.P."/>
            <person name="Miyauchi S."/>
            <person name="Morin E."/>
            <person name="Drula E."/>
            <person name="Courty P.E."/>
            <person name="Chicoki N."/>
            <person name="Fauchery L."/>
            <person name="Kohler A."/>
            <person name="Kuo A."/>
            <person name="Labutti K."/>
            <person name="Pangilinan J."/>
            <person name="Lipzen A."/>
            <person name="Riley R."/>
            <person name="Andreopoulos W."/>
            <person name="He G."/>
            <person name="Johnson J."/>
            <person name="Barry K.W."/>
            <person name="Grigoriev I.V."/>
            <person name="Nagy L."/>
            <person name="Hibbett D."/>
            <person name="Henrissat B."/>
            <person name="Matheny P.B."/>
            <person name="Labbe J."/>
            <person name="Martin F."/>
        </authorList>
    </citation>
    <scope>NUCLEOTIDE SEQUENCE</scope>
    <source>
        <strain evidence="1">EC-137</strain>
    </source>
</reference>
<gene>
    <name evidence="1" type="ORF">K488DRAFT_55132</name>
</gene>
<organism evidence="1 2">
    <name type="scientific">Vararia minispora EC-137</name>
    <dbReference type="NCBI Taxonomy" id="1314806"/>
    <lineage>
        <taxon>Eukaryota</taxon>
        <taxon>Fungi</taxon>
        <taxon>Dikarya</taxon>
        <taxon>Basidiomycota</taxon>
        <taxon>Agaricomycotina</taxon>
        <taxon>Agaricomycetes</taxon>
        <taxon>Russulales</taxon>
        <taxon>Lachnocladiaceae</taxon>
        <taxon>Vararia</taxon>
    </lineage>
</organism>
<name>A0ACB8QEF7_9AGAM</name>
<keyword evidence="2" id="KW-1185">Reference proteome</keyword>
<evidence type="ECO:0000313" key="2">
    <source>
        <dbReference type="Proteomes" id="UP000814128"/>
    </source>
</evidence>
<evidence type="ECO:0000313" key="1">
    <source>
        <dbReference type="EMBL" id="KAI0030022.1"/>
    </source>
</evidence>
<comment type="caution">
    <text evidence="1">The sequence shown here is derived from an EMBL/GenBank/DDBJ whole genome shotgun (WGS) entry which is preliminary data.</text>
</comment>
<proteinExistence type="predicted"/>
<protein>
    <submittedName>
        <fullName evidence="1">Uncharacterized protein</fullName>
    </submittedName>
</protein>